<gene>
    <name evidence="2" type="ORF">SLEP1_g24924</name>
</gene>
<keyword evidence="3" id="KW-1185">Reference proteome</keyword>
<keyword evidence="1" id="KW-0812">Transmembrane</keyword>
<evidence type="ECO:0000313" key="3">
    <source>
        <dbReference type="Proteomes" id="UP001054252"/>
    </source>
</evidence>
<protein>
    <submittedName>
        <fullName evidence="2">Uncharacterized protein</fullName>
    </submittedName>
</protein>
<keyword evidence="1" id="KW-0472">Membrane</keyword>
<dbReference type="AlphaFoldDB" id="A0AAV5JRF8"/>
<evidence type="ECO:0000313" key="2">
    <source>
        <dbReference type="EMBL" id="GKV13979.1"/>
    </source>
</evidence>
<feature type="transmembrane region" description="Helical" evidence="1">
    <location>
        <begin position="6"/>
        <end position="24"/>
    </location>
</feature>
<proteinExistence type="predicted"/>
<keyword evidence="1" id="KW-1133">Transmembrane helix</keyword>
<dbReference type="Proteomes" id="UP001054252">
    <property type="component" value="Unassembled WGS sequence"/>
</dbReference>
<reference evidence="2 3" key="1">
    <citation type="journal article" date="2021" name="Commun. Biol.">
        <title>The genome of Shorea leprosula (Dipterocarpaceae) highlights the ecological relevance of drought in aseasonal tropical rainforests.</title>
        <authorList>
            <person name="Ng K.K.S."/>
            <person name="Kobayashi M.J."/>
            <person name="Fawcett J.A."/>
            <person name="Hatakeyama M."/>
            <person name="Paape T."/>
            <person name="Ng C.H."/>
            <person name="Ang C.C."/>
            <person name="Tnah L.H."/>
            <person name="Lee C.T."/>
            <person name="Nishiyama T."/>
            <person name="Sese J."/>
            <person name="O'Brien M.J."/>
            <person name="Copetti D."/>
            <person name="Mohd Noor M.I."/>
            <person name="Ong R.C."/>
            <person name="Putra M."/>
            <person name="Sireger I.Z."/>
            <person name="Indrioko S."/>
            <person name="Kosugi Y."/>
            <person name="Izuno A."/>
            <person name="Isagi Y."/>
            <person name="Lee S.L."/>
            <person name="Shimizu K.K."/>
        </authorList>
    </citation>
    <scope>NUCLEOTIDE SEQUENCE [LARGE SCALE GENOMIC DNA]</scope>
    <source>
        <strain evidence="2">214</strain>
    </source>
</reference>
<accession>A0AAV5JRF8</accession>
<sequence>MVGNMIFWFFFCILGQPTCVLLYYHDLMNRKGKTQ</sequence>
<organism evidence="2 3">
    <name type="scientific">Rubroshorea leprosula</name>
    <dbReference type="NCBI Taxonomy" id="152421"/>
    <lineage>
        <taxon>Eukaryota</taxon>
        <taxon>Viridiplantae</taxon>
        <taxon>Streptophyta</taxon>
        <taxon>Embryophyta</taxon>
        <taxon>Tracheophyta</taxon>
        <taxon>Spermatophyta</taxon>
        <taxon>Magnoliopsida</taxon>
        <taxon>eudicotyledons</taxon>
        <taxon>Gunneridae</taxon>
        <taxon>Pentapetalae</taxon>
        <taxon>rosids</taxon>
        <taxon>malvids</taxon>
        <taxon>Malvales</taxon>
        <taxon>Dipterocarpaceae</taxon>
        <taxon>Rubroshorea</taxon>
    </lineage>
</organism>
<name>A0AAV5JRF8_9ROSI</name>
<dbReference type="EMBL" id="BPVZ01000040">
    <property type="protein sequence ID" value="GKV13979.1"/>
    <property type="molecule type" value="Genomic_DNA"/>
</dbReference>
<evidence type="ECO:0000256" key="1">
    <source>
        <dbReference type="SAM" id="Phobius"/>
    </source>
</evidence>
<comment type="caution">
    <text evidence="2">The sequence shown here is derived from an EMBL/GenBank/DDBJ whole genome shotgun (WGS) entry which is preliminary data.</text>
</comment>